<dbReference type="Proteomes" id="UP000309450">
    <property type="component" value="Unassembled WGS sequence"/>
</dbReference>
<feature type="compositionally biased region" description="Basic and acidic residues" evidence="7">
    <location>
        <begin position="285"/>
        <end position="297"/>
    </location>
</feature>
<evidence type="ECO:0000256" key="4">
    <source>
        <dbReference type="ARBA" id="ARBA00022525"/>
    </source>
</evidence>
<comment type="caution">
    <text evidence="9">The sequence shown here is derived from an EMBL/GenBank/DDBJ whole genome shotgun (WGS) entry which is preliminary data.</text>
</comment>
<dbReference type="PROSITE" id="PS00330">
    <property type="entry name" value="HEMOLYSIN_CALCIUM"/>
    <property type="match status" value="2"/>
</dbReference>
<accession>A0A4S3MPC5</accession>
<dbReference type="GO" id="GO:0005509">
    <property type="term" value="F:calcium ion binding"/>
    <property type="evidence" value="ECO:0007669"/>
    <property type="project" value="InterPro"/>
</dbReference>
<keyword evidence="6" id="KW-0378">Hydrolase</keyword>
<keyword evidence="10" id="KW-1185">Reference proteome</keyword>
<comment type="similarity">
    <text evidence="3 6">Belongs to the glycosyl hydrolase 12 (cellulase H) family.</text>
</comment>
<dbReference type="GO" id="GO:0008810">
    <property type="term" value="F:cellulase activity"/>
    <property type="evidence" value="ECO:0007669"/>
    <property type="project" value="InterPro"/>
</dbReference>
<keyword evidence="6" id="KW-0119">Carbohydrate metabolism</keyword>
<dbReference type="PANTHER" id="PTHR34002:SF9">
    <property type="entry name" value="XYLOGLUCAN-SPECIFIC ENDO-BETA-1,4-GLUCANASE A"/>
    <property type="match status" value="1"/>
</dbReference>
<evidence type="ECO:0000256" key="6">
    <source>
        <dbReference type="RuleBase" id="RU361163"/>
    </source>
</evidence>
<evidence type="ECO:0000256" key="2">
    <source>
        <dbReference type="ARBA" id="ARBA00004613"/>
    </source>
</evidence>
<dbReference type="RefSeq" id="WP_136392659.1">
    <property type="nucleotide sequence ID" value="NZ_SSND01000001.1"/>
</dbReference>
<dbReference type="InterPro" id="IPR013320">
    <property type="entry name" value="ConA-like_dom_sf"/>
</dbReference>
<dbReference type="GO" id="GO:0000272">
    <property type="term" value="P:polysaccharide catabolic process"/>
    <property type="evidence" value="ECO:0007669"/>
    <property type="project" value="UniProtKB-KW"/>
</dbReference>
<protein>
    <recommendedName>
        <fullName evidence="8">Peptidase M10 serralysin C-terminal domain-containing protein</fullName>
    </recommendedName>
</protein>
<dbReference type="Pfam" id="PF00353">
    <property type="entry name" value="HemolysinCabind"/>
    <property type="match status" value="1"/>
</dbReference>
<dbReference type="Gene3D" id="2.150.10.10">
    <property type="entry name" value="Serralysin-like metalloprotease, C-terminal"/>
    <property type="match status" value="2"/>
</dbReference>
<keyword evidence="6" id="KW-0624">Polysaccharide degradation</keyword>
<evidence type="ECO:0000259" key="8">
    <source>
        <dbReference type="Pfam" id="PF08548"/>
    </source>
</evidence>
<dbReference type="PRINTS" id="PR00313">
    <property type="entry name" value="CABNDNGRPT"/>
</dbReference>
<dbReference type="Pfam" id="PF01670">
    <property type="entry name" value="Glyco_hydro_12"/>
    <property type="match status" value="1"/>
</dbReference>
<evidence type="ECO:0000313" key="9">
    <source>
        <dbReference type="EMBL" id="THD84278.1"/>
    </source>
</evidence>
<sequence length="417" mass="45672">MRVTLTGQYQTVYEGQAAIQNNSWGVDLWGFDDWVRGRDYAQTITYTPGDMLTGLVARWHYPSTEEGHILGYPEVIIGFKPWDQVGSRFLIGRADDLKTLTVTADVDIWGDTERFNISYDLWLTDSPTGHYSTITAEVMIWLHAGALDDHSTPVATLRIGEATARIFHQPAMSSGTDQTWSYTAVVLDRPMLEGTVDVAHILRMLERRGFIDGDDYLTSMEFGAEVQHGSGGYRLNRMTWDHARFRITEGADRVQGTDGGDWIRGRDGPDSLNGWAGADTLEGGRGADHLSGDRGRDVLNGGRGTDLLTGGSGADRFVFAEADRAGPEPAPRDRITDFRPGLDRIDLRGLDGDRIAEGDQPLALIGARAFSGTPGELRLKVLRDHAALLADTDGDGRADWALRLDGVTALAPGDLLL</sequence>
<reference evidence="9 10" key="1">
    <citation type="submission" date="2019-04" db="EMBL/GenBank/DDBJ databases">
        <title>Draft genome sequence of Gemmobacter aestuarii sp. nov.</title>
        <authorList>
            <person name="Hameed A."/>
            <person name="Lin S.-Y."/>
            <person name="Shahina M."/>
            <person name="Lai W.-A."/>
            <person name="Young C.-C."/>
        </authorList>
    </citation>
    <scope>NUCLEOTIDE SEQUENCE [LARGE SCALE GENOMIC DNA]</scope>
    <source>
        <strain evidence="9 10">CC-PW-75</strain>
    </source>
</reference>
<dbReference type="InterPro" id="IPR013319">
    <property type="entry name" value="GH11/12"/>
</dbReference>
<keyword evidence="5" id="KW-0677">Repeat</keyword>
<dbReference type="PANTHER" id="PTHR34002">
    <property type="entry name" value="BLR1656 PROTEIN"/>
    <property type="match status" value="1"/>
</dbReference>
<name>A0A4S3MPC5_9RHOB</name>
<dbReference type="InterPro" id="IPR002594">
    <property type="entry name" value="GH12"/>
</dbReference>
<dbReference type="OrthoDB" id="733404at2"/>
<evidence type="ECO:0000256" key="3">
    <source>
        <dbReference type="ARBA" id="ARBA00005519"/>
    </source>
</evidence>
<dbReference type="GO" id="GO:0005615">
    <property type="term" value="C:extracellular space"/>
    <property type="evidence" value="ECO:0007669"/>
    <property type="project" value="InterPro"/>
</dbReference>
<dbReference type="InterPro" id="IPR011049">
    <property type="entry name" value="Serralysin-like_metalloprot_C"/>
</dbReference>
<dbReference type="EMBL" id="SSND01000001">
    <property type="protein sequence ID" value="THD84278.1"/>
    <property type="molecule type" value="Genomic_DNA"/>
</dbReference>
<evidence type="ECO:0000256" key="1">
    <source>
        <dbReference type="ARBA" id="ARBA00001913"/>
    </source>
</evidence>
<feature type="domain" description="Peptidase M10 serralysin C-terminal" evidence="8">
    <location>
        <begin position="301"/>
        <end position="411"/>
    </location>
</feature>
<organism evidence="9 10">
    <name type="scientific">Aliigemmobacter aestuarii</name>
    <dbReference type="NCBI Taxonomy" id="1445661"/>
    <lineage>
        <taxon>Bacteria</taxon>
        <taxon>Pseudomonadati</taxon>
        <taxon>Pseudomonadota</taxon>
        <taxon>Alphaproteobacteria</taxon>
        <taxon>Rhodobacterales</taxon>
        <taxon>Paracoccaceae</taxon>
        <taxon>Aliigemmobacter</taxon>
    </lineage>
</organism>
<proteinExistence type="inferred from homology"/>
<dbReference type="InterPro" id="IPR018511">
    <property type="entry name" value="Hemolysin-typ_Ca-bd_CS"/>
</dbReference>
<keyword evidence="4" id="KW-0964">Secreted</keyword>
<dbReference type="SUPFAM" id="SSF49899">
    <property type="entry name" value="Concanavalin A-like lectins/glucanases"/>
    <property type="match status" value="1"/>
</dbReference>
<dbReference type="Pfam" id="PF08548">
    <property type="entry name" value="Peptidase_M10_C"/>
    <property type="match status" value="1"/>
</dbReference>
<keyword evidence="6" id="KW-0326">Glycosidase</keyword>
<comment type="subcellular location">
    <subcellularLocation>
        <location evidence="2">Secreted</location>
    </subcellularLocation>
</comment>
<dbReference type="SUPFAM" id="SSF51120">
    <property type="entry name" value="beta-Roll"/>
    <property type="match status" value="1"/>
</dbReference>
<dbReference type="AlphaFoldDB" id="A0A4S3MPC5"/>
<evidence type="ECO:0000256" key="7">
    <source>
        <dbReference type="SAM" id="MobiDB-lite"/>
    </source>
</evidence>
<feature type="region of interest" description="Disordered" evidence="7">
    <location>
        <begin position="255"/>
        <end position="305"/>
    </location>
</feature>
<comment type="cofactor">
    <cofactor evidence="1">
        <name>Ca(2+)</name>
        <dbReference type="ChEBI" id="CHEBI:29108"/>
    </cofactor>
</comment>
<evidence type="ECO:0000256" key="5">
    <source>
        <dbReference type="ARBA" id="ARBA00022737"/>
    </source>
</evidence>
<evidence type="ECO:0000313" key="10">
    <source>
        <dbReference type="Proteomes" id="UP000309450"/>
    </source>
</evidence>
<dbReference type="InterPro" id="IPR001343">
    <property type="entry name" value="Hemolysn_Ca-bd"/>
</dbReference>
<gene>
    <name evidence="9" type="ORF">E7811_00540</name>
</gene>
<dbReference type="Gene3D" id="2.60.120.180">
    <property type="match status" value="1"/>
</dbReference>
<dbReference type="InterPro" id="IPR013858">
    <property type="entry name" value="Peptidase_M10B_C"/>
</dbReference>